<keyword evidence="8" id="KW-0732">Signal</keyword>
<comment type="function">
    <text evidence="1">Initiates blood coagulation by forming a complex with circulating factor VII or VIIa. The [TF:VIIa] complex activates factors IX or X by specific limited proteolysis. TF plays a role in normal hemostasis by initiating the cell-surface assembly and propagation of the coagulation protease cascade.</text>
</comment>
<evidence type="ECO:0000259" key="18">
    <source>
        <dbReference type="Pfam" id="PF01108"/>
    </source>
</evidence>
<evidence type="ECO:0000256" key="11">
    <source>
        <dbReference type="ARBA" id="ARBA00023136"/>
    </source>
</evidence>
<comment type="subunit">
    <text evidence="4">Interacts with HSPE; the interaction, inhibited by heparin, promotes the generation of activated factor X and activates coagulation in the presence of activated factor VII.</text>
</comment>
<dbReference type="InterPro" id="IPR015373">
    <property type="entry name" value="Interferon/interleukin_rcp_dom"/>
</dbReference>
<dbReference type="Pfam" id="PF09294">
    <property type="entry name" value="Interfer-bind"/>
    <property type="match status" value="1"/>
</dbReference>
<dbReference type="InterPro" id="IPR036116">
    <property type="entry name" value="FN3_sf"/>
</dbReference>
<dbReference type="Gene3D" id="2.60.40.10">
    <property type="entry name" value="Immunoglobulins"/>
    <property type="match status" value="2"/>
</dbReference>
<dbReference type="GO" id="GO:0004896">
    <property type="term" value="F:cytokine receptor activity"/>
    <property type="evidence" value="ECO:0007669"/>
    <property type="project" value="TreeGrafter"/>
</dbReference>
<evidence type="ECO:0000256" key="13">
    <source>
        <dbReference type="ARBA" id="ARBA00023157"/>
    </source>
</evidence>
<comment type="subcellular location">
    <subcellularLocation>
        <location evidence="2">Membrane</location>
        <topology evidence="2">Single-pass type I membrane protein</topology>
    </subcellularLocation>
</comment>
<feature type="non-terminal residue" evidence="20">
    <location>
        <position position="1"/>
    </location>
</feature>
<keyword evidence="14" id="KW-0325">Glycoprotein</keyword>
<evidence type="ECO:0000256" key="2">
    <source>
        <dbReference type="ARBA" id="ARBA00004479"/>
    </source>
</evidence>
<keyword evidence="6 17" id="KW-0812">Transmembrane</keyword>
<keyword evidence="15" id="KW-0449">Lipoprotein</keyword>
<dbReference type="OrthoDB" id="8942372at2759"/>
<reference evidence="20 21" key="1">
    <citation type="journal article" date="2020" name="G3 (Bethesda)">
        <title>Draft Genome of the Common Snapping Turtle, Chelydra serpentina, a Model for Phenotypic Plasticity in Reptiles.</title>
        <authorList>
            <person name="Das D."/>
            <person name="Singh S.K."/>
            <person name="Bierstedt J."/>
            <person name="Erickson A."/>
            <person name="Galli G.L.J."/>
            <person name="Crossley D.A. 2nd"/>
            <person name="Rhen T."/>
        </authorList>
    </citation>
    <scope>NUCLEOTIDE SEQUENCE [LARGE SCALE GENOMIC DNA]</scope>
    <source>
        <strain evidence="20">KW</strain>
    </source>
</reference>
<proteinExistence type="inferred from homology"/>
<comment type="caution">
    <text evidence="20">The sequence shown here is derived from an EMBL/GenBank/DDBJ whole genome shotgun (WGS) entry which is preliminary data.</text>
</comment>
<comment type="similarity">
    <text evidence="3">Belongs to the tissue factor family.</text>
</comment>
<evidence type="ECO:0000256" key="14">
    <source>
        <dbReference type="ARBA" id="ARBA00023180"/>
    </source>
</evidence>
<evidence type="ECO:0000256" key="4">
    <source>
        <dbReference type="ARBA" id="ARBA00011184"/>
    </source>
</evidence>
<evidence type="ECO:0000256" key="8">
    <source>
        <dbReference type="ARBA" id="ARBA00022729"/>
    </source>
</evidence>
<keyword evidence="11 17" id="KW-0472">Membrane</keyword>
<keyword evidence="21" id="KW-1185">Reference proteome</keyword>
<dbReference type="PRINTS" id="PR00346">
    <property type="entry name" value="TISSUEFACTOR"/>
</dbReference>
<dbReference type="PANTHER" id="PTHR20859">
    <property type="entry name" value="INTERFERON/INTERLEUKIN RECEPTOR"/>
    <property type="match status" value="1"/>
</dbReference>
<feature type="domain" description="Interferon/interleukin receptor" evidence="19">
    <location>
        <begin position="188"/>
        <end position="295"/>
    </location>
</feature>
<evidence type="ECO:0000256" key="6">
    <source>
        <dbReference type="ARBA" id="ARBA00022692"/>
    </source>
</evidence>
<keyword evidence="13" id="KW-1015">Disulfide bond</keyword>
<feature type="domain" description="Fibronectin type-III" evidence="18">
    <location>
        <begin position="73"/>
        <end position="164"/>
    </location>
</feature>
<dbReference type="AlphaFoldDB" id="A0A8T1T0F5"/>
<evidence type="ECO:0000256" key="10">
    <source>
        <dbReference type="ARBA" id="ARBA00023084"/>
    </source>
</evidence>
<gene>
    <name evidence="20" type="primary">F3</name>
    <name evidence="20" type="ORF">G0U57_017651</name>
</gene>
<evidence type="ECO:0000313" key="21">
    <source>
        <dbReference type="Proteomes" id="UP000765507"/>
    </source>
</evidence>
<keyword evidence="10" id="KW-0094">Blood coagulation</keyword>
<keyword evidence="12" id="KW-0564">Palmitate</keyword>
<dbReference type="InterPro" id="IPR001187">
    <property type="entry name" value="Tissue_factor"/>
</dbReference>
<dbReference type="Proteomes" id="UP000765507">
    <property type="component" value="Unassembled WGS sequence"/>
</dbReference>
<accession>A0A8T1T0F5</accession>
<evidence type="ECO:0000256" key="1">
    <source>
        <dbReference type="ARBA" id="ARBA00002201"/>
    </source>
</evidence>
<evidence type="ECO:0000256" key="5">
    <source>
        <dbReference type="ARBA" id="ARBA00018722"/>
    </source>
</evidence>
<evidence type="ECO:0000256" key="12">
    <source>
        <dbReference type="ARBA" id="ARBA00023139"/>
    </source>
</evidence>
<dbReference type="InterPro" id="IPR003961">
    <property type="entry name" value="FN3_dom"/>
</dbReference>
<name>A0A8T1T0F5_CHESE</name>
<evidence type="ECO:0000256" key="9">
    <source>
        <dbReference type="ARBA" id="ARBA00022989"/>
    </source>
</evidence>
<evidence type="ECO:0000313" key="20">
    <source>
        <dbReference type="EMBL" id="KAG6934245.1"/>
    </source>
</evidence>
<dbReference type="PANTHER" id="PTHR20859:SF22">
    <property type="entry name" value="TISSUE FACTOR"/>
    <property type="match status" value="1"/>
</dbReference>
<dbReference type="FunFam" id="2.60.40.10:FF:000899">
    <property type="entry name" value="Tissue factor"/>
    <property type="match status" value="1"/>
</dbReference>
<evidence type="ECO:0000256" key="17">
    <source>
        <dbReference type="SAM" id="Phobius"/>
    </source>
</evidence>
<evidence type="ECO:0000256" key="7">
    <source>
        <dbReference type="ARBA" id="ARBA00022696"/>
    </source>
</evidence>
<feature type="transmembrane region" description="Helical" evidence="17">
    <location>
        <begin position="306"/>
        <end position="329"/>
    </location>
</feature>
<sequence>VCSARRPGTRRGPRGAINRVKPASLTDFTRVAAAAATLQVPASPRSGRIPATFSAAEGMASALDALAAACGRALLLGALLSQLGPCSGNSELPTAVNITWSSINFKTILQWQPEPTTYVYTVEISGINSNWKKVCIHTKETECDVTDKLEKIKDTYTAHIVPEMLSETEKFEEPSYAISPKFTPYNQTKIGRPGIQTYELTDSKLKVLVEDPLTPYRFPNKSFKSIRDIFKNDLEYTLYYWKDQSTGKKEVTSKSNQFEISVDKGKNYCFYVQATILSRKENRTSQKSKVNCTHQRDVLDEYGTEVFVIIAAAAIVILITIIGLSVTLYKCKKTKAAKEKEIVPLNNV</sequence>
<keyword evidence="9 17" id="KW-1133">Transmembrane helix</keyword>
<evidence type="ECO:0000256" key="15">
    <source>
        <dbReference type="ARBA" id="ARBA00023288"/>
    </source>
</evidence>
<protein>
    <recommendedName>
        <fullName evidence="5">Tissue factor</fullName>
    </recommendedName>
    <alternativeName>
        <fullName evidence="16">Coagulation factor III</fullName>
    </alternativeName>
</protein>
<organism evidence="20 21">
    <name type="scientific">Chelydra serpentina</name>
    <name type="common">Snapping turtle</name>
    <name type="synonym">Testudo serpentina</name>
    <dbReference type="NCBI Taxonomy" id="8475"/>
    <lineage>
        <taxon>Eukaryota</taxon>
        <taxon>Metazoa</taxon>
        <taxon>Chordata</taxon>
        <taxon>Craniata</taxon>
        <taxon>Vertebrata</taxon>
        <taxon>Euteleostomi</taxon>
        <taxon>Archelosauria</taxon>
        <taxon>Testudinata</taxon>
        <taxon>Testudines</taxon>
        <taxon>Cryptodira</taxon>
        <taxon>Durocryptodira</taxon>
        <taxon>Americhelydia</taxon>
        <taxon>Chelydroidea</taxon>
        <taxon>Chelydridae</taxon>
        <taxon>Chelydra</taxon>
    </lineage>
</organism>
<dbReference type="InterPro" id="IPR050650">
    <property type="entry name" value="Type-II_Cytokine-TF_Rcpt"/>
</dbReference>
<dbReference type="GO" id="GO:0005886">
    <property type="term" value="C:plasma membrane"/>
    <property type="evidence" value="ECO:0007669"/>
    <property type="project" value="TreeGrafter"/>
</dbReference>
<dbReference type="SUPFAM" id="SSF49265">
    <property type="entry name" value="Fibronectin type III"/>
    <property type="match status" value="2"/>
</dbReference>
<dbReference type="Pfam" id="PF01108">
    <property type="entry name" value="Tissue_fac"/>
    <property type="match status" value="1"/>
</dbReference>
<evidence type="ECO:0000256" key="16">
    <source>
        <dbReference type="ARBA" id="ARBA00031171"/>
    </source>
</evidence>
<evidence type="ECO:0000259" key="19">
    <source>
        <dbReference type="Pfam" id="PF09294"/>
    </source>
</evidence>
<dbReference type="GO" id="GO:0007596">
    <property type="term" value="P:blood coagulation"/>
    <property type="evidence" value="ECO:0007669"/>
    <property type="project" value="UniProtKB-KW"/>
</dbReference>
<evidence type="ECO:0000256" key="3">
    <source>
        <dbReference type="ARBA" id="ARBA00009197"/>
    </source>
</evidence>
<keyword evidence="7" id="KW-0356">Hemostasis</keyword>
<dbReference type="EMBL" id="JAHGAV010000060">
    <property type="protein sequence ID" value="KAG6934245.1"/>
    <property type="molecule type" value="Genomic_DNA"/>
</dbReference>
<dbReference type="InterPro" id="IPR013783">
    <property type="entry name" value="Ig-like_fold"/>
</dbReference>